<reference evidence="2" key="1">
    <citation type="journal article" date="2014" name="Int. J. Syst. Evol. Microbiol.">
        <title>Complete genome sequence of Corynebacterium casei LMG S-19264T (=DSM 44701T), isolated from a smear-ripened cheese.</title>
        <authorList>
            <consortium name="US DOE Joint Genome Institute (JGI-PGF)"/>
            <person name="Walter F."/>
            <person name="Albersmeier A."/>
            <person name="Kalinowski J."/>
            <person name="Ruckert C."/>
        </authorList>
    </citation>
    <scope>NUCLEOTIDE SEQUENCE</scope>
    <source>
        <strain evidence="2">KCTC 23714</strain>
    </source>
</reference>
<feature type="domain" description="Hedgehog/Intein (Hint)" evidence="1">
    <location>
        <begin position="166"/>
        <end position="268"/>
    </location>
</feature>
<gene>
    <name evidence="2" type="ORF">GCM10011452_18830</name>
</gene>
<accession>A0A918IVP3</accession>
<protein>
    <recommendedName>
        <fullName evidence="1">Hedgehog/Intein (Hint) domain-containing protein</fullName>
    </recommendedName>
</protein>
<sequence length="331" mass="35153">MSGWVALSDQDGPVGQGPLIGQAELAQGSLVLEVAVPLPAAAVLVDQRLGHSLLSVFLAPDSGVGLVLRVGSRVLRAMVHGPFPQGAGTARITFGWDDRGWTLAYLPPDTDQEIRTRGAAVVALPVPLLDALCRGLGESRRHPALLWFGVTLQDSPPRQASWVGQRTLIATPSGLRPAGTLQGGDRVLTADGLVRPLRSVRKLVLPARGRQAPVLLRAPYFSRMRDILVSADQCIVLAGAEVEYLFSTEAVLARAQHLTDGRSAYHDGRRMIAGTVSLDIGAPDLIAGEDLAFLSASHDRVLAPPPLPILRHYEAVPLLALLGRGNGRRAA</sequence>
<comment type="caution">
    <text evidence="2">The sequence shown here is derived from an EMBL/GenBank/DDBJ whole genome shotgun (WGS) entry which is preliminary data.</text>
</comment>
<reference evidence="2" key="2">
    <citation type="submission" date="2020-09" db="EMBL/GenBank/DDBJ databases">
        <authorList>
            <person name="Sun Q."/>
            <person name="Kim S."/>
        </authorList>
    </citation>
    <scope>NUCLEOTIDE SEQUENCE</scope>
    <source>
        <strain evidence="2">KCTC 23714</strain>
    </source>
</reference>
<evidence type="ECO:0000259" key="1">
    <source>
        <dbReference type="Pfam" id="PF13403"/>
    </source>
</evidence>
<dbReference type="Proteomes" id="UP000628984">
    <property type="component" value="Unassembled WGS sequence"/>
</dbReference>
<evidence type="ECO:0000313" key="2">
    <source>
        <dbReference type="EMBL" id="GGW30386.1"/>
    </source>
</evidence>
<dbReference type="RefSeq" id="WP_189633593.1">
    <property type="nucleotide sequence ID" value="NZ_BMYQ01000004.1"/>
</dbReference>
<proteinExistence type="predicted"/>
<name>A0A918IVP3_9RHOB</name>
<dbReference type="AlphaFoldDB" id="A0A918IVP3"/>
<keyword evidence="3" id="KW-1185">Reference proteome</keyword>
<dbReference type="InterPro" id="IPR028992">
    <property type="entry name" value="Hedgehog/Intein_dom"/>
</dbReference>
<dbReference type="Pfam" id="PF13403">
    <property type="entry name" value="Hint_2"/>
    <property type="match status" value="1"/>
</dbReference>
<organism evidence="2 3">
    <name type="scientific">Gemmobacter lanyuensis</name>
    <dbReference type="NCBI Taxonomy" id="1054497"/>
    <lineage>
        <taxon>Bacteria</taxon>
        <taxon>Pseudomonadati</taxon>
        <taxon>Pseudomonadota</taxon>
        <taxon>Alphaproteobacteria</taxon>
        <taxon>Rhodobacterales</taxon>
        <taxon>Paracoccaceae</taxon>
        <taxon>Gemmobacter</taxon>
    </lineage>
</organism>
<dbReference type="EMBL" id="BMYQ01000004">
    <property type="protein sequence ID" value="GGW30386.1"/>
    <property type="molecule type" value="Genomic_DNA"/>
</dbReference>
<evidence type="ECO:0000313" key="3">
    <source>
        <dbReference type="Proteomes" id="UP000628984"/>
    </source>
</evidence>